<reference evidence="5 6" key="1">
    <citation type="journal article" date="2012" name="J. Bacteriol.">
        <title>Draft Genome Sequence of the Soil Bacterium Burkholderia terrae Strain BS001, Which Interacts with Fungal Surface Structures.</title>
        <authorList>
            <person name="Nazir R."/>
            <person name="Hansen M.A."/>
            <person name="Sorensen S."/>
            <person name="van Elsas J.D."/>
        </authorList>
    </citation>
    <scope>NUCLEOTIDE SEQUENCE [LARGE SCALE GENOMIC DNA]</scope>
    <source>
        <strain evidence="5 6">BS001</strain>
    </source>
</reference>
<dbReference type="EMBL" id="AKAU01000048">
    <property type="protein sequence ID" value="EIN02050.1"/>
    <property type="molecule type" value="Genomic_DNA"/>
</dbReference>
<feature type="region of interest" description="Disordered" evidence="3">
    <location>
        <begin position="367"/>
        <end position="389"/>
    </location>
</feature>
<sequence length="389" mass="43501">MLCTEACNMVTRGACLSSMKVTQMKVVVVMFDGVQALDVAGPVDVFAEANTFLPEHQRYQVSFVGLEPGIVTASNGMQLTVPFGYADFDTQCDLLLIAGGPQLTDFRPPAPFLDWLRRQATGATRYGSVCNGAFLLAHAGLLHKREVTTHWADAGRLAGDFPQTCVQPDRIFIRDGRLFTSAGVTAGIDLCLSLVGEDWGHELAVRVAKRLVVYIQREGGQSQYSPYVVVRKDDDHIIGKVQRYVMEHITDVLSIEQLAKAVSVSRRTFSRIFAKYAKVTPSAFVEQVRVDMARKLLEETDAPLKTVAFKCGFHSATHMRTAFARRLNLTPKQYRQRFRGEVSEHSWSLTPPNDRNESGVPLLRVPQASVPDVRYSERHRKIHPRHDSR</sequence>
<evidence type="ECO:0000256" key="2">
    <source>
        <dbReference type="ARBA" id="ARBA00023163"/>
    </source>
</evidence>
<feature type="domain" description="HTH araC/xylS-type" evidence="4">
    <location>
        <begin position="239"/>
        <end position="337"/>
    </location>
</feature>
<dbReference type="Proteomes" id="UP000004980">
    <property type="component" value="Unassembled WGS sequence"/>
</dbReference>
<keyword evidence="1" id="KW-0805">Transcription regulation</keyword>
<dbReference type="SUPFAM" id="SSF52317">
    <property type="entry name" value="Class I glutamine amidotransferase-like"/>
    <property type="match status" value="1"/>
</dbReference>
<dbReference type="Pfam" id="PF01965">
    <property type="entry name" value="DJ-1_PfpI"/>
    <property type="match status" value="1"/>
</dbReference>
<evidence type="ECO:0000256" key="3">
    <source>
        <dbReference type="SAM" id="MobiDB-lite"/>
    </source>
</evidence>
<name>A0ABP2PX19_9BURK</name>
<comment type="caution">
    <text evidence="5">The sequence shown here is derived from an EMBL/GenBank/DDBJ whole genome shotgun (WGS) entry which is preliminary data.</text>
</comment>
<dbReference type="CDD" id="cd03137">
    <property type="entry name" value="GATase1_AraC_1"/>
    <property type="match status" value="1"/>
</dbReference>
<dbReference type="InterPro" id="IPR002818">
    <property type="entry name" value="DJ-1/PfpI"/>
</dbReference>
<evidence type="ECO:0000259" key="4">
    <source>
        <dbReference type="PROSITE" id="PS01124"/>
    </source>
</evidence>
<keyword evidence="2" id="KW-0804">Transcription</keyword>
<dbReference type="InterPro" id="IPR018060">
    <property type="entry name" value="HTH_AraC"/>
</dbReference>
<dbReference type="InterPro" id="IPR009057">
    <property type="entry name" value="Homeodomain-like_sf"/>
</dbReference>
<accession>A0ABP2PX19</accession>
<evidence type="ECO:0000313" key="5">
    <source>
        <dbReference type="EMBL" id="EIN02050.1"/>
    </source>
</evidence>
<dbReference type="InterPro" id="IPR052158">
    <property type="entry name" value="INH-QAR"/>
</dbReference>
<dbReference type="SMART" id="SM00342">
    <property type="entry name" value="HTH_ARAC"/>
    <property type="match status" value="1"/>
</dbReference>
<dbReference type="PROSITE" id="PS01124">
    <property type="entry name" value="HTH_ARAC_FAMILY_2"/>
    <property type="match status" value="1"/>
</dbReference>
<dbReference type="SUPFAM" id="SSF46689">
    <property type="entry name" value="Homeodomain-like"/>
    <property type="match status" value="2"/>
</dbReference>
<dbReference type="PANTHER" id="PTHR43130:SF3">
    <property type="entry name" value="HTH-TYPE TRANSCRIPTIONAL REGULATOR RV1931C"/>
    <property type="match status" value="1"/>
</dbReference>
<dbReference type="Gene3D" id="1.10.10.60">
    <property type="entry name" value="Homeodomain-like"/>
    <property type="match status" value="1"/>
</dbReference>
<dbReference type="PANTHER" id="PTHR43130">
    <property type="entry name" value="ARAC-FAMILY TRANSCRIPTIONAL REGULATOR"/>
    <property type="match status" value="1"/>
</dbReference>
<organism evidence="5 6">
    <name type="scientific">Paraburkholderia hospita</name>
    <dbReference type="NCBI Taxonomy" id="169430"/>
    <lineage>
        <taxon>Bacteria</taxon>
        <taxon>Pseudomonadati</taxon>
        <taxon>Pseudomonadota</taxon>
        <taxon>Betaproteobacteria</taxon>
        <taxon>Burkholderiales</taxon>
        <taxon>Burkholderiaceae</taxon>
        <taxon>Paraburkholderia</taxon>
    </lineage>
</organism>
<dbReference type="Pfam" id="PF12833">
    <property type="entry name" value="HTH_18"/>
    <property type="match status" value="1"/>
</dbReference>
<feature type="compositionally biased region" description="Basic residues" evidence="3">
    <location>
        <begin position="377"/>
        <end position="389"/>
    </location>
</feature>
<dbReference type="Gene3D" id="3.40.50.880">
    <property type="match status" value="1"/>
</dbReference>
<evidence type="ECO:0000256" key="1">
    <source>
        <dbReference type="ARBA" id="ARBA00023015"/>
    </source>
</evidence>
<protein>
    <submittedName>
        <fullName evidence="5">AraC family transcriptional regulator</fullName>
    </submittedName>
</protein>
<proteinExistence type="predicted"/>
<gene>
    <name evidence="5" type="ORF">WQE_05917</name>
</gene>
<evidence type="ECO:0000313" key="6">
    <source>
        <dbReference type="Proteomes" id="UP000004980"/>
    </source>
</evidence>
<keyword evidence="6" id="KW-1185">Reference proteome</keyword>
<dbReference type="InterPro" id="IPR029062">
    <property type="entry name" value="Class_I_gatase-like"/>
</dbReference>